<dbReference type="FunFam" id="2.60.120.330:FF:000001">
    <property type="entry name" value="Protein SRG1"/>
    <property type="match status" value="1"/>
</dbReference>
<gene>
    <name evidence="7" type="ORF">FCM35_KLT13149</name>
</gene>
<dbReference type="InterPro" id="IPR050295">
    <property type="entry name" value="Plant_2OG-oxidoreductases"/>
</dbReference>
<name>A0A833VET4_9POAL</name>
<reference evidence="7" key="1">
    <citation type="submission" date="2020-01" db="EMBL/GenBank/DDBJ databases">
        <title>Genome sequence of Kobresia littledalei, the first chromosome-level genome in the family Cyperaceae.</title>
        <authorList>
            <person name="Qu G."/>
        </authorList>
    </citation>
    <scope>NUCLEOTIDE SEQUENCE</scope>
    <source>
        <strain evidence="7">C.B.Clarke</strain>
        <tissue evidence="7">Leaf</tissue>
    </source>
</reference>
<evidence type="ECO:0000256" key="2">
    <source>
        <dbReference type="ARBA" id="ARBA00022723"/>
    </source>
</evidence>
<dbReference type="Pfam" id="PF03171">
    <property type="entry name" value="2OG-FeII_Oxy"/>
    <property type="match status" value="1"/>
</dbReference>
<keyword evidence="8" id="KW-1185">Reference proteome</keyword>
<comment type="similarity">
    <text evidence="1 5">Belongs to the iron/ascorbate-dependent oxidoreductase family.</text>
</comment>
<evidence type="ECO:0000256" key="4">
    <source>
        <dbReference type="ARBA" id="ARBA00023004"/>
    </source>
</evidence>
<evidence type="ECO:0000313" key="7">
    <source>
        <dbReference type="EMBL" id="KAF3323160.1"/>
    </source>
</evidence>
<dbReference type="Proteomes" id="UP000623129">
    <property type="component" value="Unassembled WGS sequence"/>
</dbReference>
<evidence type="ECO:0000313" key="8">
    <source>
        <dbReference type="Proteomes" id="UP000623129"/>
    </source>
</evidence>
<keyword evidence="4 5" id="KW-0408">Iron</keyword>
<keyword evidence="3 5" id="KW-0560">Oxidoreductase</keyword>
<dbReference type="GO" id="GO:0046872">
    <property type="term" value="F:metal ion binding"/>
    <property type="evidence" value="ECO:0007669"/>
    <property type="project" value="UniProtKB-KW"/>
</dbReference>
<dbReference type="GO" id="GO:0016491">
    <property type="term" value="F:oxidoreductase activity"/>
    <property type="evidence" value="ECO:0007669"/>
    <property type="project" value="UniProtKB-KW"/>
</dbReference>
<protein>
    <submittedName>
        <fullName evidence="7">S-norcoclaurine synthase 1</fullName>
    </submittedName>
</protein>
<feature type="domain" description="Fe2OG dioxygenase" evidence="6">
    <location>
        <begin position="211"/>
        <end position="311"/>
    </location>
</feature>
<proteinExistence type="inferred from homology"/>
<keyword evidence="2 5" id="KW-0479">Metal-binding</keyword>
<evidence type="ECO:0000256" key="3">
    <source>
        <dbReference type="ARBA" id="ARBA00023002"/>
    </source>
</evidence>
<dbReference type="InterPro" id="IPR044861">
    <property type="entry name" value="IPNS-like_FE2OG_OXY"/>
</dbReference>
<sequence length="360" mass="40654">MASNLEENLGSTVKFIQAESVQALASNFGASSNEVPDRYIMPEVEADSVAQKGSFELPIIDLAKLRDPQFSQAEIAKLGCACGEWGFFQLINHGVDKELLERVKADITAFFNLPLEQKKVVTTESNSAEGFGRQFVASDEQKLEWVDMLYLNTQPVNQRMLQVWPTNPPTFRDTIDQYSLELNKVTGELLEAMSKDLGIESDVLFNLFKEQPQVMRMNYYPPCPQPEKVLGASAHTDGAGLTLLLHVNDVQGLQIRKDNMWFNVENHPEAFVVNIGDILEIASNGRYPSVEHRAVVNTMKERISIGTFQIPYRFCTVGPLPEVVRGGKENYKSLPYIEYIKGYFSNKLKGRSYMESFKIY</sequence>
<organism evidence="7 8">
    <name type="scientific">Carex littledalei</name>
    <dbReference type="NCBI Taxonomy" id="544730"/>
    <lineage>
        <taxon>Eukaryota</taxon>
        <taxon>Viridiplantae</taxon>
        <taxon>Streptophyta</taxon>
        <taxon>Embryophyta</taxon>
        <taxon>Tracheophyta</taxon>
        <taxon>Spermatophyta</taxon>
        <taxon>Magnoliopsida</taxon>
        <taxon>Liliopsida</taxon>
        <taxon>Poales</taxon>
        <taxon>Cyperaceae</taxon>
        <taxon>Cyperoideae</taxon>
        <taxon>Cariceae</taxon>
        <taxon>Carex</taxon>
        <taxon>Carex subgen. Euthyceras</taxon>
    </lineage>
</organism>
<evidence type="ECO:0000256" key="5">
    <source>
        <dbReference type="RuleBase" id="RU003682"/>
    </source>
</evidence>
<evidence type="ECO:0000256" key="1">
    <source>
        <dbReference type="ARBA" id="ARBA00008056"/>
    </source>
</evidence>
<dbReference type="OrthoDB" id="288590at2759"/>
<dbReference type="InterPro" id="IPR005123">
    <property type="entry name" value="Oxoglu/Fe-dep_dioxygenase_dom"/>
</dbReference>
<accession>A0A833VET4</accession>
<comment type="caution">
    <text evidence="7">The sequence shown here is derived from an EMBL/GenBank/DDBJ whole genome shotgun (WGS) entry which is preliminary data.</text>
</comment>
<dbReference type="InterPro" id="IPR026992">
    <property type="entry name" value="DIOX_N"/>
</dbReference>
<dbReference type="Pfam" id="PF14226">
    <property type="entry name" value="DIOX_N"/>
    <property type="match status" value="1"/>
</dbReference>
<dbReference type="PROSITE" id="PS51471">
    <property type="entry name" value="FE2OG_OXY"/>
    <property type="match status" value="1"/>
</dbReference>
<dbReference type="PANTHER" id="PTHR47991">
    <property type="entry name" value="OXOGLUTARATE/IRON-DEPENDENT DIOXYGENASE"/>
    <property type="match status" value="1"/>
</dbReference>
<dbReference type="EMBL" id="SWLB01000024">
    <property type="protein sequence ID" value="KAF3323160.1"/>
    <property type="molecule type" value="Genomic_DNA"/>
</dbReference>
<evidence type="ECO:0000259" key="6">
    <source>
        <dbReference type="PROSITE" id="PS51471"/>
    </source>
</evidence>
<dbReference type="Gene3D" id="2.60.120.330">
    <property type="entry name" value="B-lactam Antibiotic, Isopenicillin N Synthase, Chain"/>
    <property type="match status" value="1"/>
</dbReference>
<dbReference type="AlphaFoldDB" id="A0A833VET4"/>
<dbReference type="SUPFAM" id="SSF51197">
    <property type="entry name" value="Clavaminate synthase-like"/>
    <property type="match status" value="1"/>
</dbReference>
<dbReference type="InterPro" id="IPR027443">
    <property type="entry name" value="IPNS-like_sf"/>
</dbReference>